<feature type="domain" description="MobA/VirD2-like nuclease" evidence="2">
    <location>
        <begin position="43"/>
        <end position="151"/>
    </location>
</feature>
<sequence length="429" mass="48536">MIAKIGRSGNLYGALAYNQLKVENENGQILFGNKMIETASGHYSVAKLAQSFSPYLIANRNTEKHTLHISLNPDPKDKVSDDRYKEMAEAYMQEMGYGQQPYVVFKHTDIDRSHIHIVSVCVDEQGKKISDKFEKMRSMNVCRELERKYGLILATDREHKQSDKVFRPVDYREGDVKSQIASIVRHLPNYYKYQTLGECNALLSLFNVTTEKVGGELQGEMRQGLLYIPLNEKGERAGHPFKASLFGKSAGLSTLELHYAKSKETLKDHPAKPTITAAVTIALQSTSNELAFKKQLGEQGINVVVRRNDTGRIYGITFIDHNSKTVWNGSRLGKELSANTFNNYWNNNIAPEIKEPVELQSKISTVNDVDLPAEEPHHLFDFLSTAEKHEDGLIEALGGLLPEANGEDYQEQDFANRMKKKRNRQRGQK</sequence>
<name>A0ABU1Y415_9FLAO</name>
<organism evidence="3 4">
    <name type="scientific">Flavobacterium piscis</name>
    <dbReference type="NCBI Taxonomy" id="1114874"/>
    <lineage>
        <taxon>Bacteria</taxon>
        <taxon>Pseudomonadati</taxon>
        <taxon>Bacteroidota</taxon>
        <taxon>Flavobacteriia</taxon>
        <taxon>Flavobacteriales</taxon>
        <taxon>Flavobacteriaceae</taxon>
        <taxon>Flavobacterium</taxon>
    </lineage>
</organism>
<evidence type="ECO:0000313" key="3">
    <source>
        <dbReference type="EMBL" id="MDR7208803.1"/>
    </source>
</evidence>
<dbReference type="Proteomes" id="UP001269081">
    <property type="component" value="Unassembled WGS sequence"/>
</dbReference>
<proteinExistence type="predicted"/>
<feature type="compositionally biased region" description="Basic residues" evidence="1">
    <location>
        <begin position="417"/>
        <end position="429"/>
    </location>
</feature>
<dbReference type="EMBL" id="JAVDWQ010000002">
    <property type="protein sequence ID" value="MDR7208803.1"/>
    <property type="molecule type" value="Genomic_DNA"/>
</dbReference>
<evidence type="ECO:0000313" key="4">
    <source>
        <dbReference type="Proteomes" id="UP001269081"/>
    </source>
</evidence>
<feature type="region of interest" description="Disordered" evidence="1">
    <location>
        <begin position="405"/>
        <end position="429"/>
    </location>
</feature>
<accession>A0ABU1Y415</accession>
<dbReference type="Pfam" id="PF03432">
    <property type="entry name" value="Relaxase"/>
    <property type="match status" value="1"/>
</dbReference>
<protein>
    <recommendedName>
        <fullName evidence="2">MobA/VirD2-like nuclease domain-containing protein</fullName>
    </recommendedName>
</protein>
<gene>
    <name evidence="3" type="ORF">J2W48_000733</name>
</gene>
<reference evidence="3 4" key="1">
    <citation type="submission" date="2023-07" db="EMBL/GenBank/DDBJ databases">
        <title>Sorghum-associated microbial communities from plants grown in Nebraska, USA.</title>
        <authorList>
            <person name="Schachtman D."/>
        </authorList>
    </citation>
    <scope>NUCLEOTIDE SEQUENCE [LARGE SCALE GENOMIC DNA]</scope>
    <source>
        <strain evidence="3 4">4129</strain>
    </source>
</reference>
<comment type="caution">
    <text evidence="3">The sequence shown here is derived from an EMBL/GenBank/DDBJ whole genome shotgun (WGS) entry which is preliminary data.</text>
</comment>
<dbReference type="NCBIfam" id="NF041325">
    <property type="entry name" value="Bacteroid_MobB"/>
    <property type="match status" value="1"/>
</dbReference>
<dbReference type="InterPro" id="IPR005094">
    <property type="entry name" value="Endonuclease_MobA/VirD2"/>
</dbReference>
<keyword evidence="4" id="KW-1185">Reference proteome</keyword>
<dbReference type="RefSeq" id="WP_310278210.1">
    <property type="nucleotide sequence ID" value="NZ_JAVDWQ010000002.1"/>
</dbReference>
<evidence type="ECO:0000256" key="1">
    <source>
        <dbReference type="SAM" id="MobiDB-lite"/>
    </source>
</evidence>
<evidence type="ECO:0000259" key="2">
    <source>
        <dbReference type="Pfam" id="PF03432"/>
    </source>
</evidence>